<proteinExistence type="predicted"/>
<evidence type="ECO:0000256" key="1">
    <source>
        <dbReference type="SAM" id="Phobius"/>
    </source>
</evidence>
<organism evidence="2 3">
    <name type="scientific">Chryseolinea soli</name>
    <dbReference type="NCBI Taxonomy" id="2321403"/>
    <lineage>
        <taxon>Bacteria</taxon>
        <taxon>Pseudomonadati</taxon>
        <taxon>Bacteroidota</taxon>
        <taxon>Cytophagia</taxon>
        <taxon>Cytophagales</taxon>
        <taxon>Fulvivirgaceae</taxon>
        <taxon>Chryseolinea</taxon>
    </lineage>
</organism>
<evidence type="ECO:0000313" key="3">
    <source>
        <dbReference type="Proteomes" id="UP000266183"/>
    </source>
</evidence>
<evidence type="ECO:0008006" key="4">
    <source>
        <dbReference type="Google" id="ProtNLM"/>
    </source>
</evidence>
<keyword evidence="3" id="KW-1185">Reference proteome</keyword>
<dbReference type="KEGG" id="chk:D4L85_05545"/>
<keyword evidence="1" id="KW-0472">Membrane</keyword>
<keyword evidence="1" id="KW-0812">Transmembrane</keyword>
<feature type="transmembrane region" description="Helical" evidence="1">
    <location>
        <begin position="143"/>
        <end position="164"/>
    </location>
</feature>
<dbReference type="AlphaFoldDB" id="A0A385SGK7"/>
<dbReference type="Proteomes" id="UP000266183">
    <property type="component" value="Chromosome"/>
</dbReference>
<name>A0A385SGK7_9BACT</name>
<accession>A0A385SGK7</accession>
<evidence type="ECO:0000313" key="2">
    <source>
        <dbReference type="EMBL" id="AYB30074.1"/>
    </source>
</evidence>
<sequence>MNAIFQVWCGGFGINLRSFGSQSAFIQKNHQMSASEKDYIVLYRTLVEKKLMLGNGDGKVKQRDLEYLADHIEQKSKVRLSISTLKRVWKDDFVQEPHPTTLDALASALDFSDWQSFKKANAGNIVAFPSEPLAAKQEMSVRFYLALGSAIVVAGVIAILGFGLGKKKLKLPATIPFRADKTVTEGVPNTVIFNYDVSNIEADSFFIQQSWNPRDRTRIDPTKNHFSAIYYNPGFHHARLMVNDSVVATARVHIKSDGWFASLRYDPMDTHPLYLDRSRLKRDGLLQTTQEDLKAAGVDVQKNFMYRYYNSRDFENVTSNNFVLETRMRSDSLLSQACPNAEIMIVCEEGICFVPITIKGCVSNLGVGMGEVYKGGNDHDLSALGTDLLKAWQTLRIENHNRNATIFLNDVAVEHIKYEHDFGKIEVLIFTFNTPGAVDFVRLKNETGTVVYADEFDQ</sequence>
<keyword evidence="1" id="KW-1133">Transmembrane helix</keyword>
<protein>
    <recommendedName>
        <fullName evidence="4">PKD domain-containing protein</fullName>
    </recommendedName>
</protein>
<reference evidence="3" key="1">
    <citation type="submission" date="2018-09" db="EMBL/GenBank/DDBJ databases">
        <title>Chryseolinea sp. KIS68-18 isolated from soil.</title>
        <authorList>
            <person name="Weon H.-Y."/>
            <person name="Kwon S.-W."/>
            <person name="Lee S.A."/>
        </authorList>
    </citation>
    <scope>NUCLEOTIDE SEQUENCE [LARGE SCALE GENOMIC DNA]</scope>
    <source>
        <strain evidence="3">KIS68-18</strain>
    </source>
</reference>
<gene>
    <name evidence="2" type="ORF">D4L85_05545</name>
</gene>
<dbReference type="EMBL" id="CP032382">
    <property type="protein sequence ID" value="AYB30074.1"/>
    <property type="molecule type" value="Genomic_DNA"/>
</dbReference>